<dbReference type="Gene3D" id="1.10.10.10">
    <property type="entry name" value="Winged helix-like DNA-binding domain superfamily/Winged helix DNA-binding domain"/>
    <property type="match status" value="1"/>
</dbReference>
<dbReference type="PANTHER" id="PTHR44688">
    <property type="entry name" value="DNA-BINDING TRANSCRIPTIONAL ACTIVATOR DEVR_DOSR"/>
    <property type="match status" value="1"/>
</dbReference>
<reference evidence="5 6" key="1">
    <citation type="submission" date="2022-04" db="EMBL/GenBank/DDBJ databases">
        <title>Human microbiome associated bacterial genomes.</title>
        <authorList>
            <person name="Sandstrom S."/>
            <person name="Salamzade R."/>
            <person name="Kalan L.R."/>
        </authorList>
    </citation>
    <scope>NUCLEOTIDE SEQUENCE [LARGE SCALE GENOMIC DNA]</scope>
    <source>
        <strain evidence="6">p3-SID767</strain>
    </source>
</reference>
<dbReference type="InterPro" id="IPR036388">
    <property type="entry name" value="WH-like_DNA-bd_sf"/>
</dbReference>
<organism evidence="5 6">
    <name type="scientific">Nesterenkonia massiliensis</name>
    <dbReference type="NCBI Taxonomy" id="1232429"/>
    <lineage>
        <taxon>Bacteria</taxon>
        <taxon>Bacillati</taxon>
        <taxon>Actinomycetota</taxon>
        <taxon>Actinomycetes</taxon>
        <taxon>Micrococcales</taxon>
        <taxon>Micrococcaceae</taxon>
        <taxon>Nesterenkonia</taxon>
    </lineage>
</organism>
<dbReference type="CDD" id="cd06170">
    <property type="entry name" value="LuxR_C_like"/>
    <property type="match status" value="1"/>
</dbReference>
<feature type="domain" description="HTH luxR-type" evidence="4">
    <location>
        <begin position="581"/>
        <end position="646"/>
    </location>
</feature>
<keyword evidence="2" id="KW-0238">DNA-binding</keyword>
<dbReference type="InterPro" id="IPR000792">
    <property type="entry name" value="Tscrpt_reg_LuxR_C"/>
</dbReference>
<name>A0ABT2HS87_9MICC</name>
<dbReference type="EMBL" id="JALXMO010000023">
    <property type="protein sequence ID" value="MCT1607370.1"/>
    <property type="molecule type" value="Genomic_DNA"/>
</dbReference>
<keyword evidence="3" id="KW-0804">Transcription</keyword>
<proteinExistence type="predicted"/>
<gene>
    <name evidence="5" type="ORF">M3B43_08525</name>
</gene>
<protein>
    <submittedName>
        <fullName evidence="5">Helix-turn-helix transcriptional regulator</fullName>
    </submittedName>
</protein>
<dbReference type="SMART" id="SM00421">
    <property type="entry name" value="HTH_LUXR"/>
    <property type="match status" value="1"/>
</dbReference>
<dbReference type="SUPFAM" id="SSF46894">
    <property type="entry name" value="C-terminal effector domain of the bipartite response regulators"/>
    <property type="match status" value="1"/>
</dbReference>
<dbReference type="Pfam" id="PF00196">
    <property type="entry name" value="GerE"/>
    <property type="match status" value="1"/>
</dbReference>
<accession>A0ABT2HS87</accession>
<evidence type="ECO:0000259" key="4">
    <source>
        <dbReference type="PROSITE" id="PS50043"/>
    </source>
</evidence>
<comment type="caution">
    <text evidence="5">The sequence shown here is derived from an EMBL/GenBank/DDBJ whole genome shotgun (WGS) entry which is preliminary data.</text>
</comment>
<evidence type="ECO:0000256" key="2">
    <source>
        <dbReference type="ARBA" id="ARBA00023125"/>
    </source>
</evidence>
<keyword evidence="1" id="KW-0805">Transcription regulation</keyword>
<sequence length="650" mass="70658">MILREELGHSPTAALTDFMLRAAGSTPHEVRRLAVAGRAEGWIVPRDGRSAVVRCPAWMDRSAAADFCRSLEADLGPAAVGLLYLVAVRERIPLRELLDDEAIRSVVFWLLEAGLLRSEGTEVCLGRARFRHHLVLAARDDHLQQLPTASWALARRAGGDHIDDETTVAAAYQHIERGLLEQARFLASGLTPENANLRYIEASILAASGAPRSALNVLETTTGSQPGQPDEHALAAFIRGSLLGAGSAGDTEVSDFSSRLAHFDDYAPTGYLRAFAPPRHRKSDPCVSTERHEVSGKLDLELLGRVASAALDSYAAAIAGDTSRALSSLREVTSVPASKVPLLGGSWIYERVGLARILINPADTPLPESWMKDESPERRLLHAVIDQTLKVVRGVVCGKETPELQAEMDDLWTQFETGLPVGSISRRLLEALDRVLDNTRSVELLGPPDLVPPVLARTFRDACTDTLVLLGGLLHAPTTSLALSIEGAFKIAPDAPGMRRMVLRTVLLRRAASIPADTLQELIDLARAADVEDEVLQSAQVLAWGGENRRRFLASTMTTGQGFRFCTAILRPEHRAAAKLHPAVEELLSAREREITQQLMVGAETADVAHELKISVRTVQAHVRSIYRKLGVASRTQLRARILGSSRSLT</sequence>
<evidence type="ECO:0000256" key="1">
    <source>
        <dbReference type="ARBA" id="ARBA00023015"/>
    </source>
</evidence>
<evidence type="ECO:0000313" key="5">
    <source>
        <dbReference type="EMBL" id="MCT1607370.1"/>
    </source>
</evidence>
<dbReference type="PRINTS" id="PR00038">
    <property type="entry name" value="HTHLUXR"/>
</dbReference>
<evidence type="ECO:0000256" key="3">
    <source>
        <dbReference type="ARBA" id="ARBA00023163"/>
    </source>
</evidence>
<keyword evidence="6" id="KW-1185">Reference proteome</keyword>
<dbReference type="PROSITE" id="PS50043">
    <property type="entry name" value="HTH_LUXR_2"/>
    <property type="match status" value="1"/>
</dbReference>
<dbReference type="Proteomes" id="UP001205046">
    <property type="component" value="Unassembled WGS sequence"/>
</dbReference>
<dbReference type="InterPro" id="IPR016032">
    <property type="entry name" value="Sig_transdc_resp-reg_C-effctor"/>
</dbReference>
<evidence type="ECO:0000313" key="6">
    <source>
        <dbReference type="Proteomes" id="UP001205046"/>
    </source>
</evidence>
<dbReference type="PANTHER" id="PTHR44688:SF16">
    <property type="entry name" value="DNA-BINDING TRANSCRIPTIONAL ACTIVATOR DEVR_DOSR"/>
    <property type="match status" value="1"/>
</dbReference>
<dbReference type="RefSeq" id="WP_049897268.1">
    <property type="nucleotide sequence ID" value="NZ_CABKSP010000001.1"/>
</dbReference>
<dbReference type="PROSITE" id="PS00622">
    <property type="entry name" value="HTH_LUXR_1"/>
    <property type="match status" value="1"/>
</dbReference>